<sequence length="366" mass="41270">MKFYIIGAGVIARSHAEAIRKLPNFDEIEMKVADPNPQALSGFVERYPDVVTFSDARTMLAEEAKKDDIVVICTPPFTHYELSRMALESGRHVLCEKPLAMNRQEADDLLECARRKNRLLGCCSDRFIGLPKTEEIKRLVQSDAIGDIYKVTFTYRGQRSRAGVEYQPESRWFLDRSKSGGGVVMDWGPYDFAILNDVFKPSSIDIAAAWVSKPQTQADPVNTTYDVEGHAGAMMKYHLDGKTIWVHYERASCTHGKPYHLVEIEGTRGALEWSPYFESDKVICRTDKDGEVVINEKDINNKSDIGVMDHPIYYFYHKVKGEPSPALINEQTVFNFSCLQALYECADTGMLQTVTVGGIQSNPVMK</sequence>
<protein>
    <submittedName>
        <fullName evidence="4">Gfo/Idh/MocA family oxidoreductase</fullName>
    </submittedName>
</protein>
<feature type="domain" description="GFO/IDH/MocA-like oxidoreductase" evidence="3">
    <location>
        <begin position="135"/>
        <end position="272"/>
    </location>
</feature>
<dbReference type="Gene3D" id="3.40.50.720">
    <property type="entry name" value="NAD(P)-binding Rossmann-like Domain"/>
    <property type="match status" value="1"/>
</dbReference>
<evidence type="ECO:0000259" key="3">
    <source>
        <dbReference type="Pfam" id="PF22725"/>
    </source>
</evidence>
<evidence type="ECO:0000313" key="5">
    <source>
        <dbReference type="Proteomes" id="UP001341444"/>
    </source>
</evidence>
<gene>
    <name evidence="4" type="ORF">P4T90_01720</name>
</gene>
<dbReference type="PANTHER" id="PTHR43818:SF11">
    <property type="entry name" value="BCDNA.GH03377"/>
    <property type="match status" value="1"/>
</dbReference>
<dbReference type="SUPFAM" id="SSF55347">
    <property type="entry name" value="Glyceraldehyde-3-phosphate dehydrogenase-like, C-terminal domain"/>
    <property type="match status" value="1"/>
</dbReference>
<comment type="caution">
    <text evidence="4">The sequence shown here is derived from an EMBL/GenBank/DDBJ whole genome shotgun (WGS) entry which is preliminary data.</text>
</comment>
<name>A0ABU6MCQ6_9BACI</name>
<dbReference type="InterPro" id="IPR036291">
    <property type="entry name" value="NAD(P)-bd_dom_sf"/>
</dbReference>
<feature type="domain" description="Gfo/Idh/MocA-like oxidoreductase N-terminal" evidence="2">
    <location>
        <begin position="2"/>
        <end position="120"/>
    </location>
</feature>
<dbReference type="InterPro" id="IPR050463">
    <property type="entry name" value="Gfo/Idh/MocA_oxidrdct_glycsds"/>
</dbReference>
<keyword evidence="1" id="KW-0560">Oxidoreductase</keyword>
<evidence type="ECO:0000256" key="1">
    <source>
        <dbReference type="ARBA" id="ARBA00023002"/>
    </source>
</evidence>
<keyword evidence="5" id="KW-1185">Reference proteome</keyword>
<dbReference type="Proteomes" id="UP001341444">
    <property type="component" value="Unassembled WGS sequence"/>
</dbReference>
<accession>A0ABU6MCQ6</accession>
<proteinExistence type="predicted"/>
<reference evidence="4 5" key="1">
    <citation type="submission" date="2023-03" db="EMBL/GenBank/DDBJ databases">
        <title>Bacillus Genome Sequencing.</title>
        <authorList>
            <person name="Dunlap C."/>
        </authorList>
    </citation>
    <scope>NUCLEOTIDE SEQUENCE [LARGE SCALE GENOMIC DNA]</scope>
    <source>
        <strain evidence="4 5">B-23453</strain>
    </source>
</reference>
<dbReference type="Pfam" id="PF01408">
    <property type="entry name" value="GFO_IDH_MocA"/>
    <property type="match status" value="1"/>
</dbReference>
<dbReference type="RefSeq" id="WP_066268452.1">
    <property type="nucleotide sequence ID" value="NZ_JARMAB010000003.1"/>
</dbReference>
<dbReference type="InterPro" id="IPR000683">
    <property type="entry name" value="Gfo/Idh/MocA-like_OxRdtase_N"/>
</dbReference>
<dbReference type="PANTHER" id="PTHR43818">
    <property type="entry name" value="BCDNA.GH03377"/>
    <property type="match status" value="1"/>
</dbReference>
<dbReference type="EMBL" id="JARMAB010000003">
    <property type="protein sequence ID" value="MED1201801.1"/>
    <property type="molecule type" value="Genomic_DNA"/>
</dbReference>
<dbReference type="Gene3D" id="3.30.360.10">
    <property type="entry name" value="Dihydrodipicolinate Reductase, domain 2"/>
    <property type="match status" value="1"/>
</dbReference>
<organism evidence="4 5">
    <name type="scientific">Heyndrickxia acidicola</name>
    <dbReference type="NCBI Taxonomy" id="209389"/>
    <lineage>
        <taxon>Bacteria</taxon>
        <taxon>Bacillati</taxon>
        <taxon>Bacillota</taxon>
        <taxon>Bacilli</taxon>
        <taxon>Bacillales</taxon>
        <taxon>Bacillaceae</taxon>
        <taxon>Heyndrickxia</taxon>
    </lineage>
</organism>
<dbReference type="InterPro" id="IPR055170">
    <property type="entry name" value="GFO_IDH_MocA-like_dom"/>
</dbReference>
<dbReference type="SUPFAM" id="SSF51735">
    <property type="entry name" value="NAD(P)-binding Rossmann-fold domains"/>
    <property type="match status" value="1"/>
</dbReference>
<evidence type="ECO:0000259" key="2">
    <source>
        <dbReference type="Pfam" id="PF01408"/>
    </source>
</evidence>
<dbReference type="Pfam" id="PF22725">
    <property type="entry name" value="GFO_IDH_MocA_C3"/>
    <property type="match status" value="1"/>
</dbReference>
<evidence type="ECO:0000313" key="4">
    <source>
        <dbReference type="EMBL" id="MED1201801.1"/>
    </source>
</evidence>